<evidence type="ECO:0000313" key="3">
    <source>
        <dbReference type="Proteomes" id="UP000769766"/>
    </source>
</evidence>
<protein>
    <submittedName>
        <fullName evidence="2">Nickel pincer cofactor biosynthesis protein LarC</fullName>
    </submittedName>
</protein>
<dbReference type="NCBIfam" id="TIGR00299">
    <property type="entry name" value="nickel pincer cofactor biosynthesis protein LarC"/>
    <property type="match status" value="1"/>
</dbReference>
<dbReference type="Proteomes" id="UP000769766">
    <property type="component" value="Unassembled WGS sequence"/>
</dbReference>
<dbReference type="PANTHER" id="PTHR36566:SF1">
    <property type="entry name" value="PYRIDINIUM-3,5-BISTHIOCARBOXYLIC ACID MONONUCLEOTIDE NICKEL INSERTION PROTEIN"/>
    <property type="match status" value="1"/>
</dbReference>
<sequence length="287" mass="31069">MRILYIQAFSGISGDMFLGALVDLGLGLEQLREQLAPLALPGYRLSARRVQKKGLAATKVEVEIVPEEAREFRHWPEIRQLISESRLPPAIQADSRRVFERLVQAEARVHGVPPEEVHFHELAVLDTIVDIVGTVAGVHALGVEKVVSSPLNLGQGRIRTSHGEYPVPGPAVLELVVGYPAYSTDCPYELTTPTGAALATTLAAEFGPLPAICVKGVGYGAGTQELPNSPNVLRLVLGENSASEEEDRVVVLETNIDDMNPEFYPPLMERLLGMGALDVALTPIIMK</sequence>
<reference evidence="2" key="1">
    <citation type="submission" date="2020-07" db="EMBL/GenBank/DDBJ databases">
        <title>Huge and variable diversity of episymbiotic CPR bacteria and DPANN archaea in groundwater ecosystems.</title>
        <authorList>
            <person name="He C.Y."/>
            <person name="Keren R."/>
            <person name="Whittaker M."/>
            <person name="Farag I.F."/>
            <person name="Doudna J."/>
            <person name="Cate J.H.D."/>
            <person name="Banfield J.F."/>
        </authorList>
    </citation>
    <scope>NUCLEOTIDE SEQUENCE</scope>
    <source>
        <strain evidence="2">NC_groundwater_672_Ag_B-0.1um_62_36</strain>
    </source>
</reference>
<dbReference type="Gene3D" id="3.30.70.1380">
    <property type="entry name" value="Transcriptional regulatory protein pf0864 domain like"/>
    <property type="match status" value="1"/>
</dbReference>
<comment type="caution">
    <text evidence="2">The sequence shown here is derived from an EMBL/GenBank/DDBJ whole genome shotgun (WGS) entry which is preliminary data.</text>
</comment>
<dbReference type="PANTHER" id="PTHR36566">
    <property type="entry name" value="NICKEL INSERTION PROTEIN-RELATED"/>
    <property type="match status" value="1"/>
</dbReference>
<evidence type="ECO:0000256" key="1">
    <source>
        <dbReference type="ARBA" id="ARBA00022596"/>
    </source>
</evidence>
<evidence type="ECO:0000313" key="2">
    <source>
        <dbReference type="EMBL" id="MBI2877696.1"/>
    </source>
</evidence>
<dbReference type="Pfam" id="PF01969">
    <property type="entry name" value="Ni_insertion"/>
    <property type="match status" value="1"/>
</dbReference>
<name>A0A932CR14_UNCTE</name>
<proteinExistence type="predicted"/>
<dbReference type="InterPro" id="IPR002822">
    <property type="entry name" value="Ni_insertion"/>
</dbReference>
<dbReference type="EMBL" id="JACPRF010000380">
    <property type="protein sequence ID" value="MBI2877696.1"/>
    <property type="molecule type" value="Genomic_DNA"/>
</dbReference>
<accession>A0A932CR14</accession>
<organism evidence="2 3">
    <name type="scientific">Tectimicrobiota bacterium</name>
    <dbReference type="NCBI Taxonomy" id="2528274"/>
    <lineage>
        <taxon>Bacteria</taxon>
        <taxon>Pseudomonadati</taxon>
        <taxon>Nitrospinota/Tectimicrobiota group</taxon>
        <taxon>Candidatus Tectimicrobiota</taxon>
    </lineage>
</organism>
<gene>
    <name evidence="2" type="primary">larC</name>
    <name evidence="2" type="ORF">HYY20_12525</name>
</gene>
<dbReference type="AlphaFoldDB" id="A0A932CR14"/>
<keyword evidence="1" id="KW-0533">Nickel</keyword>